<evidence type="ECO:0000259" key="1">
    <source>
        <dbReference type="Pfam" id="PF13986"/>
    </source>
</evidence>
<sequence length="72" mass="8191">MKNESDVITPEEMIELTGYQFPSKQCEALERAGIFFIKRPDGYPKTTWAHFNSPLAKRQALPVSEEPDFGAM</sequence>
<evidence type="ECO:0000313" key="3">
    <source>
        <dbReference type="Proteomes" id="UP000032582"/>
    </source>
</evidence>
<reference evidence="2 3" key="1">
    <citation type="submission" date="2015-02" db="EMBL/GenBank/DDBJ databases">
        <title>Whole genome shotgun sequencing of cultured foodborne pathogen.</title>
        <authorList>
            <person name="Timme R."/>
            <person name="Allard M.W."/>
            <person name="Strain E."/>
            <person name="Evans P.S."/>
            <person name="Brown E."/>
        </authorList>
    </citation>
    <scope>NUCLEOTIDE SEQUENCE [LARGE SCALE GENOMIC DNA]</scope>
    <source>
        <strain evidence="2 3">GCSL-TSO-24</strain>
    </source>
</reference>
<dbReference type="InterPro" id="IPR025319">
    <property type="entry name" value="DUF4224"/>
</dbReference>
<dbReference type="Proteomes" id="UP000032582">
    <property type="component" value="Unassembled WGS sequence"/>
</dbReference>
<proteinExistence type="predicted"/>
<name>A0A0D8LDV6_MORMO</name>
<dbReference type="RefSeq" id="WP_045137526.1">
    <property type="nucleotide sequence ID" value="NZ_CP150714.1"/>
</dbReference>
<evidence type="ECO:0000313" key="2">
    <source>
        <dbReference type="EMBL" id="KJF79306.1"/>
    </source>
</evidence>
<dbReference type="PATRIC" id="fig|582.24.peg.99"/>
<comment type="caution">
    <text evidence="2">The sequence shown here is derived from an EMBL/GenBank/DDBJ whole genome shotgun (WGS) entry which is preliminary data.</text>
</comment>
<dbReference type="AlphaFoldDB" id="A0A0D8LDV6"/>
<dbReference type="Pfam" id="PF13986">
    <property type="entry name" value="DUF4224"/>
    <property type="match status" value="1"/>
</dbReference>
<accession>A0A0D8LDV6</accession>
<protein>
    <recommendedName>
        <fullName evidence="1">DUF4224 domain-containing protein</fullName>
    </recommendedName>
</protein>
<organism evidence="2 3">
    <name type="scientific">Morganella morganii</name>
    <name type="common">Proteus morganii</name>
    <dbReference type="NCBI Taxonomy" id="582"/>
    <lineage>
        <taxon>Bacteria</taxon>
        <taxon>Pseudomonadati</taxon>
        <taxon>Pseudomonadota</taxon>
        <taxon>Gammaproteobacteria</taxon>
        <taxon>Enterobacterales</taxon>
        <taxon>Morganellaceae</taxon>
        <taxon>Morganella</taxon>
    </lineage>
</organism>
<dbReference type="EMBL" id="JZSH01000001">
    <property type="protein sequence ID" value="KJF79306.1"/>
    <property type="molecule type" value="Genomic_DNA"/>
</dbReference>
<gene>
    <name evidence="2" type="ORF">UA45_00345</name>
</gene>
<feature type="domain" description="DUF4224" evidence="1">
    <location>
        <begin position="8"/>
        <end position="50"/>
    </location>
</feature>